<evidence type="ECO:0000256" key="3">
    <source>
        <dbReference type="ARBA" id="ARBA00022989"/>
    </source>
</evidence>
<evidence type="ECO:0000256" key="1">
    <source>
        <dbReference type="ARBA" id="ARBA00004141"/>
    </source>
</evidence>
<protein>
    <recommendedName>
        <fullName evidence="7">Rhodopsin domain-containing protein</fullName>
    </recommendedName>
</protein>
<comment type="caution">
    <text evidence="8">The sequence shown here is derived from an EMBL/GenBank/DDBJ whole genome shotgun (WGS) entry which is preliminary data.</text>
</comment>
<dbReference type="Pfam" id="PF20684">
    <property type="entry name" value="Fung_rhodopsin"/>
    <property type="match status" value="1"/>
</dbReference>
<dbReference type="Proteomes" id="UP000443090">
    <property type="component" value="Unassembled WGS sequence"/>
</dbReference>
<dbReference type="GO" id="GO:0016020">
    <property type="term" value="C:membrane"/>
    <property type="evidence" value="ECO:0007669"/>
    <property type="project" value="UniProtKB-SubCell"/>
</dbReference>
<dbReference type="OrthoDB" id="444631at2759"/>
<comment type="subcellular location">
    <subcellularLocation>
        <location evidence="1">Membrane</location>
        <topology evidence="1">Multi-pass membrane protein</topology>
    </subcellularLocation>
</comment>
<name>A0A8H8UBC5_9HELO</name>
<proteinExistence type="inferred from homology"/>
<evidence type="ECO:0000313" key="8">
    <source>
        <dbReference type="EMBL" id="TVY41000.1"/>
    </source>
</evidence>
<evidence type="ECO:0000256" key="4">
    <source>
        <dbReference type="ARBA" id="ARBA00023136"/>
    </source>
</evidence>
<comment type="similarity">
    <text evidence="5">Belongs to the SAT4 family.</text>
</comment>
<dbReference type="AlphaFoldDB" id="A0A8H8UBC5"/>
<evidence type="ECO:0000256" key="2">
    <source>
        <dbReference type="ARBA" id="ARBA00022692"/>
    </source>
</evidence>
<evidence type="ECO:0000313" key="9">
    <source>
        <dbReference type="Proteomes" id="UP000443090"/>
    </source>
</evidence>
<keyword evidence="3" id="KW-1133">Transmembrane helix</keyword>
<feature type="domain" description="Rhodopsin" evidence="7">
    <location>
        <begin position="1"/>
        <end position="60"/>
    </location>
</feature>
<dbReference type="InterPro" id="IPR049326">
    <property type="entry name" value="Rhodopsin_dom_fungi"/>
</dbReference>
<evidence type="ECO:0000256" key="6">
    <source>
        <dbReference type="SAM" id="MobiDB-lite"/>
    </source>
</evidence>
<organism evidence="8 9">
    <name type="scientific">Lachnellula occidentalis</name>
    <dbReference type="NCBI Taxonomy" id="215460"/>
    <lineage>
        <taxon>Eukaryota</taxon>
        <taxon>Fungi</taxon>
        <taxon>Dikarya</taxon>
        <taxon>Ascomycota</taxon>
        <taxon>Pezizomycotina</taxon>
        <taxon>Leotiomycetes</taxon>
        <taxon>Helotiales</taxon>
        <taxon>Lachnaceae</taxon>
        <taxon>Lachnellula</taxon>
    </lineage>
</organism>
<dbReference type="PANTHER" id="PTHR33048:SF47">
    <property type="entry name" value="INTEGRAL MEMBRANE PROTEIN-RELATED"/>
    <property type="match status" value="1"/>
</dbReference>
<feature type="region of interest" description="Disordered" evidence="6">
    <location>
        <begin position="78"/>
        <end position="123"/>
    </location>
</feature>
<keyword evidence="4" id="KW-0472">Membrane</keyword>
<dbReference type="EMBL" id="QGMI01000419">
    <property type="protein sequence ID" value="TVY41000.1"/>
    <property type="molecule type" value="Genomic_DNA"/>
</dbReference>
<reference evidence="8 9" key="1">
    <citation type="submission" date="2018-05" db="EMBL/GenBank/DDBJ databases">
        <title>Genome sequencing and assembly of the regulated plant pathogen Lachnellula willkommii and related sister species for the development of diagnostic species identification markers.</title>
        <authorList>
            <person name="Giroux E."/>
            <person name="Bilodeau G."/>
        </authorList>
    </citation>
    <scope>NUCLEOTIDE SEQUENCE [LARGE SCALE GENOMIC DNA]</scope>
    <source>
        <strain evidence="8 9">CBS 160.35</strain>
    </source>
</reference>
<gene>
    <name evidence="8" type="ORF">LOCC1_G005288</name>
</gene>
<keyword evidence="2" id="KW-0812">Transmembrane</keyword>
<sequence length="136" mass="14668">MFSLGLFACVAGIVRMAFLLTLLTSSDQPWDTYGTSISSGIEMALAIITASLPSLKPLVDRLAPKLFQSTRNRTTAKASDYELGSGRQGTHSGFVTIGSMADRQDHTSGHGSDGDSTQAIKVNHEYSVRVDDKDYH</sequence>
<dbReference type="InterPro" id="IPR052337">
    <property type="entry name" value="SAT4-like"/>
</dbReference>
<accession>A0A8H8UBC5</accession>
<dbReference type="PANTHER" id="PTHR33048">
    <property type="entry name" value="PTH11-LIKE INTEGRAL MEMBRANE PROTEIN (AFU_ORTHOLOGUE AFUA_5G11245)"/>
    <property type="match status" value="1"/>
</dbReference>
<evidence type="ECO:0000256" key="5">
    <source>
        <dbReference type="ARBA" id="ARBA00038359"/>
    </source>
</evidence>
<evidence type="ECO:0000259" key="7">
    <source>
        <dbReference type="Pfam" id="PF20684"/>
    </source>
</evidence>
<keyword evidence="9" id="KW-1185">Reference proteome</keyword>